<evidence type="ECO:0000256" key="2">
    <source>
        <dbReference type="ARBA" id="ARBA00022448"/>
    </source>
</evidence>
<dbReference type="AlphaFoldDB" id="A0AAD8M6R6"/>
<comment type="similarity">
    <text evidence="6">Belongs to the major facilitator superfamily. Phosphate:H(+) symporter (TC 2.A.1.9) family.</text>
</comment>
<dbReference type="Proteomes" id="UP001237642">
    <property type="component" value="Unassembled WGS sequence"/>
</dbReference>
<dbReference type="PANTHER" id="PTHR23504">
    <property type="entry name" value="MAJOR FACILITATOR SUPERFAMILY DOMAIN-CONTAINING PROTEIN 10"/>
    <property type="match status" value="1"/>
</dbReference>
<keyword evidence="3" id="KW-0812">Transmembrane</keyword>
<dbReference type="EMBL" id="JAUIZM010000010">
    <property type="protein sequence ID" value="KAK1362701.1"/>
    <property type="molecule type" value="Genomic_DNA"/>
</dbReference>
<evidence type="ECO:0000256" key="6">
    <source>
        <dbReference type="ARBA" id="ARBA00044504"/>
    </source>
</evidence>
<keyword evidence="2" id="KW-0813">Transport</keyword>
<evidence type="ECO:0000256" key="4">
    <source>
        <dbReference type="ARBA" id="ARBA00022989"/>
    </source>
</evidence>
<comment type="caution">
    <text evidence="7">The sequence shown here is derived from an EMBL/GenBank/DDBJ whole genome shotgun (WGS) entry which is preliminary data.</text>
</comment>
<organism evidence="7 8">
    <name type="scientific">Heracleum sosnowskyi</name>
    <dbReference type="NCBI Taxonomy" id="360622"/>
    <lineage>
        <taxon>Eukaryota</taxon>
        <taxon>Viridiplantae</taxon>
        <taxon>Streptophyta</taxon>
        <taxon>Embryophyta</taxon>
        <taxon>Tracheophyta</taxon>
        <taxon>Spermatophyta</taxon>
        <taxon>Magnoliopsida</taxon>
        <taxon>eudicotyledons</taxon>
        <taxon>Gunneridae</taxon>
        <taxon>Pentapetalae</taxon>
        <taxon>asterids</taxon>
        <taxon>campanulids</taxon>
        <taxon>Apiales</taxon>
        <taxon>Apiaceae</taxon>
        <taxon>Apioideae</taxon>
        <taxon>apioid superclade</taxon>
        <taxon>Tordylieae</taxon>
        <taxon>Tordyliinae</taxon>
        <taxon>Heracleum</taxon>
    </lineage>
</organism>
<protein>
    <submittedName>
        <fullName evidence="7">Uncharacterized protein</fullName>
    </submittedName>
</protein>
<reference evidence="7" key="2">
    <citation type="submission" date="2023-05" db="EMBL/GenBank/DDBJ databases">
        <authorList>
            <person name="Schelkunov M.I."/>
        </authorList>
    </citation>
    <scope>NUCLEOTIDE SEQUENCE</scope>
    <source>
        <strain evidence="7">Hsosn_3</strain>
        <tissue evidence="7">Leaf</tissue>
    </source>
</reference>
<evidence type="ECO:0000256" key="3">
    <source>
        <dbReference type="ARBA" id="ARBA00022692"/>
    </source>
</evidence>
<reference evidence="7" key="1">
    <citation type="submission" date="2023-02" db="EMBL/GenBank/DDBJ databases">
        <title>Genome of toxic invasive species Heracleum sosnowskyi carries increased number of genes despite the absence of recent whole-genome duplications.</title>
        <authorList>
            <person name="Schelkunov M."/>
            <person name="Shtratnikova V."/>
            <person name="Makarenko M."/>
            <person name="Klepikova A."/>
            <person name="Omelchenko D."/>
            <person name="Novikova G."/>
            <person name="Obukhova E."/>
            <person name="Bogdanov V."/>
            <person name="Penin A."/>
            <person name="Logacheva M."/>
        </authorList>
    </citation>
    <scope>NUCLEOTIDE SEQUENCE</scope>
    <source>
        <strain evidence="7">Hsosn_3</strain>
        <tissue evidence="7">Leaf</tissue>
    </source>
</reference>
<dbReference type="PANTHER" id="PTHR23504:SF15">
    <property type="entry name" value="MAJOR FACILITATOR SUPERFAMILY (MFS) PROFILE DOMAIN-CONTAINING PROTEIN"/>
    <property type="match status" value="1"/>
</dbReference>
<keyword evidence="5" id="KW-0472">Membrane</keyword>
<comment type="subcellular location">
    <subcellularLocation>
        <location evidence="1">Membrane</location>
        <topology evidence="1">Multi-pass membrane protein</topology>
    </subcellularLocation>
</comment>
<name>A0AAD8M6R6_9APIA</name>
<dbReference type="InterPro" id="IPR036259">
    <property type="entry name" value="MFS_trans_sf"/>
</dbReference>
<gene>
    <name evidence="7" type="ORF">POM88_047175</name>
</gene>
<evidence type="ECO:0000313" key="8">
    <source>
        <dbReference type="Proteomes" id="UP001237642"/>
    </source>
</evidence>
<keyword evidence="4" id="KW-1133">Transmembrane helix</keyword>
<proteinExistence type="inferred from homology"/>
<evidence type="ECO:0000256" key="1">
    <source>
        <dbReference type="ARBA" id="ARBA00004141"/>
    </source>
</evidence>
<evidence type="ECO:0000313" key="7">
    <source>
        <dbReference type="EMBL" id="KAK1362701.1"/>
    </source>
</evidence>
<evidence type="ECO:0000256" key="5">
    <source>
        <dbReference type="ARBA" id="ARBA00023136"/>
    </source>
</evidence>
<dbReference type="SUPFAM" id="SSF103473">
    <property type="entry name" value="MFS general substrate transporter"/>
    <property type="match status" value="1"/>
</dbReference>
<keyword evidence="8" id="KW-1185">Reference proteome</keyword>
<accession>A0AAD8M6R6</accession>
<sequence length="211" mass="24087">MNFFNRFPYFLPCLAISLFALVVDVACLWLPEFIVTRLFILQNRAVDQDQRGAANGIAMALMSLSKAVGPAIGGALCYSPFNGYKIHPFQGGIRLRYEESKQILGKDKCNKLKILVRHEKFDYYSPLNESSRRVAPATYVEPSDIPIKKKFYWTDSKLRLLVTSYHSYLEKINNVKAVSCFLSFPSYLCTYHNVASIHLDYKAARICSTFN</sequence>
<dbReference type="GO" id="GO:0016020">
    <property type="term" value="C:membrane"/>
    <property type="evidence" value="ECO:0007669"/>
    <property type="project" value="UniProtKB-SubCell"/>
</dbReference>